<dbReference type="Pfam" id="PF04198">
    <property type="entry name" value="Sugar-bind"/>
    <property type="match status" value="1"/>
</dbReference>
<dbReference type="GO" id="GO:0003677">
    <property type="term" value="F:DNA binding"/>
    <property type="evidence" value="ECO:0007669"/>
    <property type="project" value="UniProtKB-KW"/>
</dbReference>
<dbReference type="InterPro" id="IPR007324">
    <property type="entry name" value="Sugar-bd_dom_put"/>
</dbReference>
<dbReference type="EMBL" id="VNJK01000001">
    <property type="protein sequence ID" value="TVX94610.1"/>
    <property type="molecule type" value="Genomic_DNA"/>
</dbReference>
<dbReference type="InterPro" id="IPR001387">
    <property type="entry name" value="Cro/C1-type_HTH"/>
</dbReference>
<keyword evidence="2" id="KW-0805">Transcription regulation</keyword>
<evidence type="ECO:0000313" key="7">
    <source>
        <dbReference type="Proteomes" id="UP000318102"/>
    </source>
</evidence>
<dbReference type="GO" id="GO:0030246">
    <property type="term" value="F:carbohydrate binding"/>
    <property type="evidence" value="ECO:0007669"/>
    <property type="project" value="InterPro"/>
</dbReference>
<dbReference type="PANTHER" id="PTHR34294">
    <property type="entry name" value="TRANSCRIPTIONAL REGULATOR-RELATED"/>
    <property type="match status" value="1"/>
</dbReference>
<dbReference type="Proteomes" id="UP000318102">
    <property type="component" value="Unassembled WGS sequence"/>
</dbReference>
<keyword evidence="7" id="KW-1185">Reference proteome</keyword>
<evidence type="ECO:0000256" key="3">
    <source>
        <dbReference type="ARBA" id="ARBA00023125"/>
    </source>
</evidence>
<comment type="caution">
    <text evidence="6">The sequence shown here is derived from an EMBL/GenBank/DDBJ whole genome shotgun (WGS) entry which is preliminary data.</text>
</comment>
<protein>
    <submittedName>
        <fullName evidence="6">Sugar-binding transcriptional regulator</fullName>
    </submittedName>
</protein>
<dbReference type="InterPro" id="IPR013324">
    <property type="entry name" value="RNA_pol_sigma_r3/r4-like"/>
</dbReference>
<organism evidence="6 7">
    <name type="scientific">Paenibacillus agilis</name>
    <dbReference type="NCBI Taxonomy" id="3020863"/>
    <lineage>
        <taxon>Bacteria</taxon>
        <taxon>Bacillati</taxon>
        <taxon>Bacillota</taxon>
        <taxon>Bacilli</taxon>
        <taxon>Bacillales</taxon>
        <taxon>Paenibacillaceae</taxon>
        <taxon>Paenibacillus</taxon>
    </lineage>
</organism>
<dbReference type="OrthoDB" id="58802at2"/>
<dbReference type="Pfam" id="PF13412">
    <property type="entry name" value="HTH_24"/>
    <property type="match status" value="1"/>
</dbReference>
<dbReference type="AlphaFoldDB" id="A0A559J3Z0"/>
<dbReference type="SUPFAM" id="SSF100950">
    <property type="entry name" value="NagB/RpiA/CoA transferase-like"/>
    <property type="match status" value="1"/>
</dbReference>
<comment type="similarity">
    <text evidence="1">Belongs to the SorC transcriptional regulatory family.</text>
</comment>
<dbReference type="InterPro" id="IPR051054">
    <property type="entry name" value="SorC_transcr_regulators"/>
</dbReference>
<evidence type="ECO:0000256" key="1">
    <source>
        <dbReference type="ARBA" id="ARBA00010466"/>
    </source>
</evidence>
<dbReference type="PANTHER" id="PTHR34294:SF1">
    <property type="entry name" value="TRANSCRIPTIONAL REGULATOR LSRR"/>
    <property type="match status" value="1"/>
</dbReference>
<dbReference type="InterPro" id="IPR037171">
    <property type="entry name" value="NagB/RpiA_transferase-like"/>
</dbReference>
<reference evidence="6 7" key="1">
    <citation type="submission" date="2019-07" db="EMBL/GenBank/DDBJ databases">
        <authorList>
            <person name="Kim J."/>
        </authorList>
    </citation>
    <scope>NUCLEOTIDE SEQUENCE [LARGE SCALE GENOMIC DNA]</scope>
    <source>
        <strain evidence="6 7">N4</strain>
    </source>
</reference>
<proteinExistence type="inferred from homology"/>
<gene>
    <name evidence="6" type="ORF">FPZ44_06200</name>
</gene>
<dbReference type="PROSITE" id="PS50943">
    <property type="entry name" value="HTH_CROC1"/>
    <property type="match status" value="1"/>
</dbReference>
<dbReference type="SUPFAM" id="SSF88659">
    <property type="entry name" value="Sigma3 and sigma4 domains of RNA polymerase sigma factors"/>
    <property type="match status" value="1"/>
</dbReference>
<dbReference type="Gene3D" id="1.10.10.60">
    <property type="entry name" value="Homeodomain-like"/>
    <property type="match status" value="1"/>
</dbReference>
<evidence type="ECO:0000259" key="5">
    <source>
        <dbReference type="PROSITE" id="PS50943"/>
    </source>
</evidence>
<accession>A0A559J3Z0</accession>
<dbReference type="Gene3D" id="3.40.50.1360">
    <property type="match status" value="1"/>
</dbReference>
<name>A0A559J3Z0_9BACL</name>
<evidence type="ECO:0000313" key="6">
    <source>
        <dbReference type="EMBL" id="TVX94610.1"/>
    </source>
</evidence>
<evidence type="ECO:0000256" key="2">
    <source>
        <dbReference type="ARBA" id="ARBA00023015"/>
    </source>
</evidence>
<keyword evidence="4" id="KW-0804">Transcription</keyword>
<evidence type="ECO:0000256" key="4">
    <source>
        <dbReference type="ARBA" id="ARBA00023163"/>
    </source>
</evidence>
<sequence>MENEKPYIVVEVAKLYYQMDLSQKEIAEKLGISRPSVSRYLKLAKQSGVVKIEVFDPIDYCSSLKEQFQQHFNLKECIITMAPVNDSEVIKEVISESVAQYVHDIVKDGDTIGVTWGTTLYKIAGKMTSKHVQNVRVVQLNGGISFSADTYAFEIASLVSAAFHTTPYYVPVPAIVDHTLVKQAIISDKHIKKVLEIGREANIAIVTTGTHHSNSVLMKAGYLSPDEMKALDQTKAVGDICARYINRDGQICSTDLDERTIGIELDVLAKKETSILAAGGREKVDVMLGALRGRYVNVLVTDQFTAQAMLDQLNAN</sequence>
<keyword evidence="3" id="KW-0238">DNA-binding</keyword>
<feature type="domain" description="HTH cro/C1-type" evidence="5">
    <location>
        <begin position="18"/>
        <end position="40"/>
    </location>
</feature>